<evidence type="ECO:0000313" key="1">
    <source>
        <dbReference type="EMBL" id="GAA0172930.1"/>
    </source>
</evidence>
<dbReference type="AlphaFoldDB" id="A0AAV3R9D3"/>
<accession>A0AAV3R9D3</accession>
<name>A0AAV3R9D3_LITER</name>
<proteinExistence type="predicted"/>
<dbReference type="EMBL" id="BAABME010008363">
    <property type="protein sequence ID" value="GAA0172930.1"/>
    <property type="molecule type" value="Genomic_DNA"/>
</dbReference>
<sequence>MGFLLILDAVKKVLATKKFFFGSVNGRLENECRETRAISKIRELKAELNEEGTGGAGQSMVGQGGEGRGGIVWKRLPWRHHDGAFTTSVVIEEEDTRTQGYRFAASPWRPEDSRLPPRRVATAPRLFEVHCLESPFAI</sequence>
<organism evidence="1 2">
    <name type="scientific">Lithospermum erythrorhizon</name>
    <name type="common">Purple gromwell</name>
    <name type="synonym">Lithospermum officinale var. erythrorhizon</name>
    <dbReference type="NCBI Taxonomy" id="34254"/>
    <lineage>
        <taxon>Eukaryota</taxon>
        <taxon>Viridiplantae</taxon>
        <taxon>Streptophyta</taxon>
        <taxon>Embryophyta</taxon>
        <taxon>Tracheophyta</taxon>
        <taxon>Spermatophyta</taxon>
        <taxon>Magnoliopsida</taxon>
        <taxon>eudicotyledons</taxon>
        <taxon>Gunneridae</taxon>
        <taxon>Pentapetalae</taxon>
        <taxon>asterids</taxon>
        <taxon>lamiids</taxon>
        <taxon>Boraginales</taxon>
        <taxon>Boraginaceae</taxon>
        <taxon>Boraginoideae</taxon>
        <taxon>Lithospermeae</taxon>
        <taxon>Lithospermum</taxon>
    </lineage>
</organism>
<keyword evidence="2" id="KW-1185">Reference proteome</keyword>
<gene>
    <name evidence="1" type="ORF">LIER_26657</name>
</gene>
<comment type="caution">
    <text evidence="1">The sequence shown here is derived from an EMBL/GenBank/DDBJ whole genome shotgun (WGS) entry which is preliminary data.</text>
</comment>
<dbReference type="Proteomes" id="UP001454036">
    <property type="component" value="Unassembled WGS sequence"/>
</dbReference>
<reference evidence="1 2" key="1">
    <citation type="submission" date="2024-01" db="EMBL/GenBank/DDBJ databases">
        <title>The complete chloroplast genome sequence of Lithospermum erythrorhizon: insights into the phylogenetic relationship among Boraginaceae species and the maternal lineages of purple gromwells.</title>
        <authorList>
            <person name="Okada T."/>
            <person name="Watanabe K."/>
        </authorList>
    </citation>
    <scope>NUCLEOTIDE SEQUENCE [LARGE SCALE GENOMIC DNA]</scope>
</reference>
<protein>
    <submittedName>
        <fullName evidence="1">Uncharacterized protein</fullName>
    </submittedName>
</protein>
<evidence type="ECO:0000313" key="2">
    <source>
        <dbReference type="Proteomes" id="UP001454036"/>
    </source>
</evidence>